<dbReference type="HAMAP" id="MF_00265">
    <property type="entry name" value="VapC_Nob1"/>
    <property type="match status" value="1"/>
</dbReference>
<dbReference type="OrthoDB" id="32625at2"/>
<name>A0A1H3BY32_THIRO</name>
<sequence>MVIDPSALLAILQDEPERRAFNELIEAASQRRLSTASFVELSIVIEARRGAEGIRDLDLFLATAGTEFVAFDMAQARLAREGFRRFGKGRHPAGLNLGDCFSYALARALDEPLLFKGDDFPLTDVKLAA</sequence>
<dbReference type="GO" id="GO:0016787">
    <property type="term" value="F:hydrolase activity"/>
    <property type="evidence" value="ECO:0007669"/>
    <property type="project" value="UniProtKB-KW"/>
</dbReference>
<feature type="binding site" evidence="8">
    <location>
        <position position="4"/>
    </location>
    <ligand>
        <name>Mg(2+)</name>
        <dbReference type="ChEBI" id="CHEBI:18420"/>
    </ligand>
</feature>
<dbReference type="InterPro" id="IPR050556">
    <property type="entry name" value="Type_II_TA_system_RNase"/>
</dbReference>
<proteinExistence type="inferred from homology"/>
<dbReference type="PANTHER" id="PTHR33653:SF1">
    <property type="entry name" value="RIBONUCLEASE VAPC2"/>
    <property type="match status" value="1"/>
</dbReference>
<gene>
    <name evidence="8" type="primary">vapC</name>
    <name evidence="10" type="ORF">SAMN05421783_12826</name>
</gene>
<dbReference type="InterPro" id="IPR022907">
    <property type="entry name" value="VapC_family"/>
</dbReference>
<evidence type="ECO:0000256" key="6">
    <source>
        <dbReference type="ARBA" id="ARBA00022842"/>
    </source>
</evidence>
<dbReference type="GO" id="GO:0090729">
    <property type="term" value="F:toxin activity"/>
    <property type="evidence" value="ECO:0007669"/>
    <property type="project" value="UniProtKB-KW"/>
</dbReference>
<comment type="function">
    <text evidence="8">Toxic component of a toxin-antitoxin (TA) system. An RNase.</text>
</comment>
<evidence type="ECO:0000256" key="4">
    <source>
        <dbReference type="ARBA" id="ARBA00022723"/>
    </source>
</evidence>
<keyword evidence="3 8" id="KW-0540">Nuclease</keyword>
<dbReference type="GO" id="GO:0000287">
    <property type="term" value="F:magnesium ion binding"/>
    <property type="evidence" value="ECO:0007669"/>
    <property type="project" value="UniProtKB-UniRule"/>
</dbReference>
<dbReference type="Pfam" id="PF01850">
    <property type="entry name" value="PIN"/>
    <property type="match status" value="1"/>
</dbReference>
<reference evidence="11" key="1">
    <citation type="submission" date="2016-10" db="EMBL/GenBank/DDBJ databases">
        <authorList>
            <person name="Varghese N."/>
            <person name="Submissions S."/>
        </authorList>
    </citation>
    <scope>NUCLEOTIDE SEQUENCE [LARGE SCALE GENOMIC DNA]</scope>
    <source>
        <strain evidence="11">DSM 217</strain>
    </source>
</reference>
<evidence type="ECO:0000256" key="1">
    <source>
        <dbReference type="ARBA" id="ARBA00001946"/>
    </source>
</evidence>
<dbReference type="EC" id="3.1.-.-" evidence="8"/>
<evidence type="ECO:0000259" key="9">
    <source>
        <dbReference type="Pfam" id="PF01850"/>
    </source>
</evidence>
<evidence type="ECO:0000313" key="11">
    <source>
        <dbReference type="Proteomes" id="UP000198816"/>
    </source>
</evidence>
<evidence type="ECO:0000256" key="8">
    <source>
        <dbReference type="HAMAP-Rule" id="MF_00265"/>
    </source>
</evidence>
<dbReference type="Proteomes" id="UP000198816">
    <property type="component" value="Unassembled WGS sequence"/>
</dbReference>
<dbReference type="InterPro" id="IPR029060">
    <property type="entry name" value="PIN-like_dom_sf"/>
</dbReference>
<dbReference type="CDD" id="cd09871">
    <property type="entry name" value="PIN_MtVapC28-VapC30-like"/>
    <property type="match status" value="1"/>
</dbReference>
<evidence type="ECO:0000256" key="7">
    <source>
        <dbReference type="ARBA" id="ARBA00038093"/>
    </source>
</evidence>
<keyword evidence="5 8" id="KW-0378">Hydrolase</keyword>
<feature type="domain" description="PIN" evidence="9">
    <location>
        <begin position="1"/>
        <end position="124"/>
    </location>
</feature>
<evidence type="ECO:0000256" key="5">
    <source>
        <dbReference type="ARBA" id="ARBA00022801"/>
    </source>
</evidence>
<dbReference type="InterPro" id="IPR002716">
    <property type="entry name" value="PIN_dom"/>
</dbReference>
<dbReference type="RefSeq" id="WP_093037010.1">
    <property type="nucleotide sequence ID" value="NZ_FNNZ01000028.1"/>
</dbReference>
<keyword evidence="11" id="KW-1185">Reference proteome</keyword>
<keyword evidence="8" id="KW-0800">Toxin</keyword>
<comment type="cofactor">
    <cofactor evidence="1 8">
        <name>Mg(2+)</name>
        <dbReference type="ChEBI" id="CHEBI:18420"/>
    </cofactor>
</comment>
<dbReference type="GO" id="GO:0004540">
    <property type="term" value="F:RNA nuclease activity"/>
    <property type="evidence" value="ECO:0007669"/>
    <property type="project" value="InterPro"/>
</dbReference>
<accession>A0A1H3BY32</accession>
<evidence type="ECO:0000256" key="2">
    <source>
        <dbReference type="ARBA" id="ARBA00022649"/>
    </source>
</evidence>
<keyword evidence="2 8" id="KW-1277">Toxin-antitoxin system</keyword>
<dbReference type="EMBL" id="FNNZ01000028">
    <property type="protein sequence ID" value="SDX46701.1"/>
    <property type="molecule type" value="Genomic_DNA"/>
</dbReference>
<comment type="similarity">
    <text evidence="7 8">Belongs to the PINc/VapC protein family.</text>
</comment>
<dbReference type="PANTHER" id="PTHR33653">
    <property type="entry name" value="RIBONUCLEASE VAPC2"/>
    <property type="match status" value="1"/>
</dbReference>
<evidence type="ECO:0000256" key="3">
    <source>
        <dbReference type="ARBA" id="ARBA00022722"/>
    </source>
</evidence>
<feature type="binding site" evidence="8">
    <location>
        <position position="99"/>
    </location>
    <ligand>
        <name>Mg(2+)</name>
        <dbReference type="ChEBI" id="CHEBI:18420"/>
    </ligand>
</feature>
<protein>
    <recommendedName>
        <fullName evidence="8">Ribonuclease VapC</fullName>
        <shortName evidence="8">RNase VapC</shortName>
        <ecNumber evidence="8">3.1.-.-</ecNumber>
    </recommendedName>
    <alternativeName>
        <fullName evidence="8">Toxin VapC</fullName>
    </alternativeName>
</protein>
<dbReference type="SUPFAM" id="SSF88723">
    <property type="entry name" value="PIN domain-like"/>
    <property type="match status" value="1"/>
</dbReference>
<dbReference type="STRING" id="1058.SAMN05421783_12826"/>
<dbReference type="AlphaFoldDB" id="A0A1H3BY32"/>
<dbReference type="Gene3D" id="3.40.50.1010">
    <property type="entry name" value="5'-nuclease"/>
    <property type="match status" value="1"/>
</dbReference>
<evidence type="ECO:0000313" key="10">
    <source>
        <dbReference type="EMBL" id="SDX46701.1"/>
    </source>
</evidence>
<keyword evidence="4 8" id="KW-0479">Metal-binding</keyword>
<keyword evidence="6 8" id="KW-0460">Magnesium</keyword>
<organism evidence="10 11">
    <name type="scientific">Thiocapsa roseopersicina</name>
    <dbReference type="NCBI Taxonomy" id="1058"/>
    <lineage>
        <taxon>Bacteria</taxon>
        <taxon>Pseudomonadati</taxon>
        <taxon>Pseudomonadota</taxon>
        <taxon>Gammaproteobacteria</taxon>
        <taxon>Chromatiales</taxon>
        <taxon>Chromatiaceae</taxon>
        <taxon>Thiocapsa</taxon>
    </lineage>
</organism>